<dbReference type="AlphaFoldDB" id="A0A9X9LIW2"/>
<dbReference type="EMBL" id="CYRY02004801">
    <property type="protein sequence ID" value="VCW69275.1"/>
    <property type="molecule type" value="Genomic_DNA"/>
</dbReference>
<gene>
    <name evidence="6" type="ORF">BN2614_LOCUS1</name>
</gene>
<proteinExistence type="inferred from homology"/>
<keyword evidence="7" id="KW-1185">Reference proteome</keyword>
<dbReference type="GO" id="GO:0000045">
    <property type="term" value="P:autophagosome assembly"/>
    <property type="evidence" value="ECO:0007669"/>
    <property type="project" value="TreeGrafter"/>
</dbReference>
<comment type="caution">
    <text evidence="6">The sequence shown here is derived from an EMBL/GenBank/DDBJ whole genome shotgun (WGS) entry which is preliminary data.</text>
</comment>
<dbReference type="InterPro" id="IPR051515">
    <property type="entry name" value="IRG"/>
</dbReference>
<sequence length="441" mass="49616">MGQSFSSTSSYTKSSDLASGFNKFFKNFKPESKILSQETIALIETHLKAGDIPRVASIISDALRDIDNAPLNIAVTGEPGTGKSSFINALRGVRHDEEGAAPTGAVETTLERIAYKHPKLPNVTFWDLPGLMTTTFQPQKYLKKMKFGEYDFFIIISSTRFKISDVHLAEAIRKMKKNFYFVRTKVDSDLHSAKISKPSTFNKDEILQRIRSDCVARLENANMGDTQVFLISSFDLSDYDFPCLETTFLRELPAHKRHIFMQYLPNVTEAAIDRKRDSLKQKVWLEALKAGASATVPFMGFISDNDVEKLEETLTLYRSYFGLDDASLETIAKDLHVSAEKLKANLTSPHLLSAEKGDESLGEKLLRYVEKFCAVTGGPIASGIYFRKIFYLQNYFLETVVNDAKVLLNKQVIFKDPVESGQSYLPQDVWNENGENEAARS</sequence>
<dbReference type="GO" id="GO:0005789">
    <property type="term" value="C:endoplasmic reticulum membrane"/>
    <property type="evidence" value="ECO:0007669"/>
    <property type="project" value="TreeGrafter"/>
</dbReference>
<dbReference type="Pfam" id="PF05049">
    <property type="entry name" value="IIGP"/>
    <property type="match status" value="1"/>
</dbReference>
<dbReference type="PANTHER" id="PTHR32341:SF15">
    <property type="entry name" value="INTERFERON-GAMMA-INDUCIBLE GTPASE 10-RELATED"/>
    <property type="match status" value="1"/>
</dbReference>
<evidence type="ECO:0000313" key="6">
    <source>
        <dbReference type="EMBL" id="VCW69275.1"/>
    </source>
</evidence>
<dbReference type="Gene3D" id="3.40.50.300">
    <property type="entry name" value="P-loop containing nucleotide triphosphate hydrolases"/>
    <property type="match status" value="1"/>
</dbReference>
<name>A0A9X9LIW2_GULGU</name>
<keyword evidence="2" id="KW-0547">Nucleotide-binding</keyword>
<evidence type="ECO:0000256" key="3">
    <source>
        <dbReference type="ARBA" id="ARBA00022801"/>
    </source>
</evidence>
<feature type="domain" description="IRG-type G" evidence="5">
    <location>
        <begin position="69"/>
        <end position="251"/>
    </location>
</feature>
<reference evidence="6 7" key="1">
    <citation type="submission" date="2018-10" db="EMBL/GenBank/DDBJ databases">
        <authorList>
            <person name="Ekblom R."/>
            <person name="Jareborg N."/>
        </authorList>
    </citation>
    <scope>NUCLEOTIDE SEQUENCE [LARGE SCALE GENOMIC DNA]</scope>
    <source>
        <tissue evidence="6">Muscle</tissue>
    </source>
</reference>
<dbReference type="SUPFAM" id="SSF52540">
    <property type="entry name" value="P-loop containing nucleoside triphosphate hydrolases"/>
    <property type="match status" value="1"/>
</dbReference>
<dbReference type="GO" id="GO:0003924">
    <property type="term" value="F:GTPase activity"/>
    <property type="evidence" value="ECO:0007669"/>
    <property type="project" value="TreeGrafter"/>
</dbReference>
<keyword evidence="3" id="KW-0378">Hydrolase</keyword>
<dbReference type="Proteomes" id="UP000269945">
    <property type="component" value="Unassembled WGS sequence"/>
</dbReference>
<dbReference type="InterPro" id="IPR007743">
    <property type="entry name" value="Immunity-related_GTPase-like"/>
</dbReference>
<dbReference type="PANTHER" id="PTHR32341">
    <property type="entry name" value="INTERFERON-INDUCIBLE GTPASE"/>
    <property type="match status" value="1"/>
</dbReference>
<evidence type="ECO:0000256" key="2">
    <source>
        <dbReference type="ARBA" id="ARBA00022741"/>
    </source>
</evidence>
<dbReference type="InterPro" id="IPR030385">
    <property type="entry name" value="G_IRG_dom"/>
</dbReference>
<evidence type="ECO:0000256" key="1">
    <source>
        <dbReference type="ARBA" id="ARBA00005429"/>
    </source>
</evidence>
<dbReference type="GO" id="GO:0035458">
    <property type="term" value="P:cellular response to interferon-beta"/>
    <property type="evidence" value="ECO:0007669"/>
    <property type="project" value="TreeGrafter"/>
</dbReference>
<organism evidence="6 7">
    <name type="scientific">Gulo gulo</name>
    <name type="common">Wolverine</name>
    <name type="synonym">Gluton</name>
    <dbReference type="NCBI Taxonomy" id="48420"/>
    <lineage>
        <taxon>Eukaryota</taxon>
        <taxon>Metazoa</taxon>
        <taxon>Chordata</taxon>
        <taxon>Craniata</taxon>
        <taxon>Vertebrata</taxon>
        <taxon>Euteleostomi</taxon>
        <taxon>Mammalia</taxon>
        <taxon>Eutheria</taxon>
        <taxon>Laurasiatheria</taxon>
        <taxon>Carnivora</taxon>
        <taxon>Caniformia</taxon>
        <taxon>Musteloidea</taxon>
        <taxon>Mustelidae</taxon>
        <taxon>Guloninae</taxon>
        <taxon>Gulo</taxon>
    </lineage>
</organism>
<dbReference type="GO" id="GO:0005525">
    <property type="term" value="F:GTP binding"/>
    <property type="evidence" value="ECO:0007669"/>
    <property type="project" value="UniProtKB-KW"/>
</dbReference>
<keyword evidence="4" id="KW-0342">GTP-binding</keyword>
<dbReference type="FunFam" id="3.40.50.300:FF:000541">
    <property type="entry name" value="Immunity related GTPase M"/>
    <property type="match status" value="1"/>
</dbReference>
<dbReference type="PROSITE" id="PS51716">
    <property type="entry name" value="G_IRG"/>
    <property type="match status" value="1"/>
</dbReference>
<dbReference type="GO" id="GO:0045087">
    <property type="term" value="P:innate immune response"/>
    <property type="evidence" value="ECO:0007669"/>
    <property type="project" value="TreeGrafter"/>
</dbReference>
<protein>
    <recommendedName>
        <fullName evidence="5">IRG-type G domain-containing protein</fullName>
    </recommendedName>
</protein>
<dbReference type="CDD" id="cd04104">
    <property type="entry name" value="p47_IIGP_like"/>
    <property type="match status" value="1"/>
</dbReference>
<evidence type="ECO:0000256" key="4">
    <source>
        <dbReference type="ARBA" id="ARBA00023134"/>
    </source>
</evidence>
<evidence type="ECO:0000259" key="5">
    <source>
        <dbReference type="PROSITE" id="PS51716"/>
    </source>
</evidence>
<accession>A0A9X9LIW2</accession>
<dbReference type="InterPro" id="IPR027417">
    <property type="entry name" value="P-loop_NTPase"/>
</dbReference>
<evidence type="ECO:0000313" key="7">
    <source>
        <dbReference type="Proteomes" id="UP000269945"/>
    </source>
</evidence>
<comment type="similarity">
    <text evidence="1">Belongs to the TRAFAC class dynamin-like GTPase superfamily. IRG family.</text>
</comment>